<keyword evidence="6" id="KW-1185">Reference proteome</keyword>
<dbReference type="EMBL" id="CCKQ01009851">
    <property type="protein sequence ID" value="CDW81355.1"/>
    <property type="molecule type" value="Genomic_DNA"/>
</dbReference>
<dbReference type="InterPro" id="IPR002110">
    <property type="entry name" value="Ankyrin_rpt"/>
</dbReference>
<dbReference type="SUPFAM" id="SSF48403">
    <property type="entry name" value="Ankyrin repeat"/>
    <property type="match status" value="1"/>
</dbReference>
<dbReference type="PANTHER" id="PTHR24198:SF165">
    <property type="entry name" value="ANKYRIN REPEAT-CONTAINING PROTEIN-RELATED"/>
    <property type="match status" value="1"/>
</dbReference>
<keyword evidence="1" id="KW-0677">Repeat</keyword>
<dbReference type="InterPro" id="IPR036770">
    <property type="entry name" value="Ankyrin_rpt-contain_sf"/>
</dbReference>
<protein>
    <submittedName>
        <fullName evidence="5">Ankyrin repeat</fullName>
    </submittedName>
</protein>
<dbReference type="InParanoid" id="A0A078AGC8"/>
<sequence>MQMNTRNCGLIGPLLLLHYYRSQLNDIFVGMIVGAILLHLANQVRRFGFRITFLKDNTQTNKLFRFIKDGNLDEIKKIRRKFPKEQFFEMKPFGGYNMLMFAASEGHLDIIKYLVEEGANVNERSNNGETPLIRACYFNRLDIAQYLISAKANIEHVTTTDLTPLQVAIMRNKPNMVTLLLNKGAKLRLKTKNLLAEEKIQNMTPELLLAIFEFTEWQRIKQPLKYQTDRDKQKNYPKEFMRLNKNIMHKVLSEYI</sequence>
<keyword evidence="4" id="KW-0472">Membrane</keyword>
<evidence type="ECO:0000256" key="3">
    <source>
        <dbReference type="PROSITE-ProRule" id="PRU00023"/>
    </source>
</evidence>
<keyword evidence="4" id="KW-1133">Transmembrane helix</keyword>
<feature type="transmembrane region" description="Helical" evidence="4">
    <location>
        <begin position="23"/>
        <end position="41"/>
    </location>
</feature>
<proteinExistence type="predicted"/>
<dbReference type="OrthoDB" id="292153at2759"/>
<reference evidence="5 6" key="1">
    <citation type="submission" date="2014-06" db="EMBL/GenBank/DDBJ databases">
        <authorList>
            <person name="Swart Estienne"/>
        </authorList>
    </citation>
    <scope>NUCLEOTIDE SEQUENCE [LARGE SCALE GENOMIC DNA]</scope>
    <source>
        <strain evidence="5 6">130c</strain>
    </source>
</reference>
<dbReference type="PANTHER" id="PTHR24198">
    <property type="entry name" value="ANKYRIN REPEAT AND PROTEIN KINASE DOMAIN-CONTAINING PROTEIN"/>
    <property type="match status" value="1"/>
</dbReference>
<organism evidence="5 6">
    <name type="scientific">Stylonychia lemnae</name>
    <name type="common">Ciliate</name>
    <dbReference type="NCBI Taxonomy" id="5949"/>
    <lineage>
        <taxon>Eukaryota</taxon>
        <taxon>Sar</taxon>
        <taxon>Alveolata</taxon>
        <taxon>Ciliophora</taxon>
        <taxon>Intramacronucleata</taxon>
        <taxon>Spirotrichea</taxon>
        <taxon>Stichotrichia</taxon>
        <taxon>Sporadotrichida</taxon>
        <taxon>Oxytrichidae</taxon>
        <taxon>Stylonychinae</taxon>
        <taxon>Stylonychia</taxon>
    </lineage>
</organism>
<dbReference type="Gene3D" id="1.25.40.20">
    <property type="entry name" value="Ankyrin repeat-containing domain"/>
    <property type="match status" value="1"/>
</dbReference>
<dbReference type="Proteomes" id="UP000039865">
    <property type="component" value="Unassembled WGS sequence"/>
</dbReference>
<dbReference type="Pfam" id="PF12796">
    <property type="entry name" value="Ank_2"/>
    <property type="match status" value="1"/>
</dbReference>
<evidence type="ECO:0000313" key="6">
    <source>
        <dbReference type="Proteomes" id="UP000039865"/>
    </source>
</evidence>
<feature type="repeat" description="ANK" evidence="3">
    <location>
        <begin position="160"/>
        <end position="192"/>
    </location>
</feature>
<accession>A0A078AGC8</accession>
<dbReference type="PROSITE" id="PS50297">
    <property type="entry name" value="ANK_REP_REGION"/>
    <property type="match status" value="3"/>
</dbReference>
<evidence type="ECO:0000256" key="1">
    <source>
        <dbReference type="ARBA" id="ARBA00022737"/>
    </source>
</evidence>
<gene>
    <name evidence="5" type="primary">Contig998.g1090</name>
    <name evidence="5" type="ORF">STYLEM_10370</name>
</gene>
<dbReference type="AlphaFoldDB" id="A0A078AGC8"/>
<keyword evidence="4" id="KW-0812">Transmembrane</keyword>
<dbReference type="PROSITE" id="PS50088">
    <property type="entry name" value="ANK_REPEAT"/>
    <property type="match status" value="3"/>
</dbReference>
<evidence type="ECO:0000256" key="2">
    <source>
        <dbReference type="ARBA" id="ARBA00023043"/>
    </source>
</evidence>
<feature type="repeat" description="ANK" evidence="3">
    <location>
        <begin position="127"/>
        <end position="159"/>
    </location>
</feature>
<evidence type="ECO:0000256" key="4">
    <source>
        <dbReference type="SAM" id="Phobius"/>
    </source>
</evidence>
<feature type="repeat" description="ANK" evidence="3">
    <location>
        <begin position="94"/>
        <end position="126"/>
    </location>
</feature>
<evidence type="ECO:0000313" key="5">
    <source>
        <dbReference type="EMBL" id="CDW81355.1"/>
    </source>
</evidence>
<dbReference type="SMART" id="SM00248">
    <property type="entry name" value="ANK"/>
    <property type="match status" value="3"/>
</dbReference>
<name>A0A078AGC8_STYLE</name>
<keyword evidence="2 3" id="KW-0040">ANK repeat</keyword>